<dbReference type="HAMAP" id="MF_00379">
    <property type="entry name" value="GTPase_MnmE"/>
    <property type="match status" value="1"/>
</dbReference>
<comment type="function">
    <text evidence="10">Exhibits a very high intrinsic GTPase hydrolysis rate. Involved in the addition of a carboxymethylaminomethyl (cmnm) group at the wobble position (U34) of certain tRNAs, forming tRNA-cmnm(5)s(2)U34.</text>
</comment>
<evidence type="ECO:0000256" key="8">
    <source>
        <dbReference type="ARBA" id="ARBA00022958"/>
    </source>
</evidence>
<feature type="binding site" evidence="10">
    <location>
        <begin position="268"/>
        <end position="271"/>
    </location>
    <ligand>
        <name>GTP</name>
        <dbReference type="ChEBI" id="CHEBI:37565"/>
    </ligand>
</feature>
<sequence>MGADTIAAVATPPGVGGVGILRLSGPGIPEMAAEIIGRLPEPRHATFVRFRAADGDFIDEGIALFFPAPASFTGEHVLELQGHGGPVVMDLLLRRCLELGARLARPGEFSERAFLNGKLDLAQAEAIADLIEGSTALAVRLAGRSLQGVFSLRINALIARLIEFRVYVEATLDFPEEEIDFLADSTVLDDLKALIDSTREILVEAHHGQVIREGLAVVIAGSPNVGKSSLLNRLSGDETAIVTDIPGTTRDLLKIDVQVDGLPIRIVDTAGMRDSHDPVEQEGVRRARDAVHRADLVLWVYDANQGPDEATPASFPPDVPVTRIRNKIDLLGEEPRMTDLPGGPEIALSVRDDQGVDLLRAHLRERAGLTASTEGAFLARRRHVDALTRGQTHLETARANLVGTLGPELVAEELQLAQQAFGEITGQFSSDDLLGRIFSSFCIGK</sequence>
<protein>
    <recommendedName>
        <fullName evidence="10">tRNA modification GTPase MnmE</fullName>
        <ecNumber evidence="10">3.6.-.-</ecNumber>
    </recommendedName>
</protein>
<dbReference type="Gene3D" id="1.20.120.430">
    <property type="entry name" value="tRNA modification GTPase MnmE domain 2"/>
    <property type="match status" value="1"/>
</dbReference>
<feature type="binding site" evidence="10">
    <location>
        <position position="118"/>
    </location>
    <ligand>
        <name>(6S)-5-formyl-5,6,7,8-tetrahydrofolate</name>
        <dbReference type="ChEBI" id="CHEBI:57457"/>
    </ligand>
</feature>
<feature type="binding site" evidence="10">
    <location>
        <position position="445"/>
    </location>
    <ligand>
        <name>(6S)-5-formyl-5,6,7,8-tetrahydrofolate</name>
        <dbReference type="ChEBI" id="CHEBI:57457"/>
    </ligand>
</feature>
<dbReference type="PRINTS" id="PR00449">
    <property type="entry name" value="RASTRNSFRMNG"/>
</dbReference>
<feature type="binding site" evidence="10">
    <location>
        <begin position="243"/>
        <end position="249"/>
    </location>
    <ligand>
        <name>GTP</name>
        <dbReference type="ChEBI" id="CHEBI:37565"/>
    </ligand>
</feature>
<keyword evidence="9 10" id="KW-0342">GTP-binding</keyword>
<evidence type="ECO:0000256" key="2">
    <source>
        <dbReference type="ARBA" id="ARBA00022490"/>
    </source>
</evidence>
<feature type="binding site" evidence="10">
    <location>
        <position position="79"/>
    </location>
    <ligand>
        <name>(6S)-5-formyl-5,6,7,8-tetrahydrofolate</name>
        <dbReference type="ChEBI" id="CHEBI:57457"/>
    </ligand>
</feature>
<evidence type="ECO:0000259" key="12">
    <source>
        <dbReference type="PROSITE" id="PS51709"/>
    </source>
</evidence>
<dbReference type="InterPro" id="IPR018948">
    <property type="entry name" value="GTP-bd_TrmE_N"/>
</dbReference>
<accession>A0A6M0K101</accession>
<dbReference type="EC" id="3.6.-.-" evidence="10"/>
<evidence type="ECO:0000256" key="3">
    <source>
        <dbReference type="ARBA" id="ARBA00022694"/>
    </source>
</evidence>
<evidence type="ECO:0000256" key="6">
    <source>
        <dbReference type="ARBA" id="ARBA00022801"/>
    </source>
</evidence>
<dbReference type="InterPro" id="IPR006073">
    <property type="entry name" value="GTP-bd"/>
</dbReference>
<dbReference type="InterPro" id="IPR004520">
    <property type="entry name" value="GTPase_MnmE"/>
</dbReference>
<dbReference type="GO" id="GO:0005525">
    <property type="term" value="F:GTP binding"/>
    <property type="evidence" value="ECO:0007669"/>
    <property type="project" value="UniProtKB-UniRule"/>
</dbReference>
<dbReference type="Pfam" id="PF10396">
    <property type="entry name" value="TrmE_N"/>
    <property type="match status" value="1"/>
</dbReference>
<dbReference type="EMBL" id="JAAIJQ010000051">
    <property type="protein sequence ID" value="NEV63446.1"/>
    <property type="molecule type" value="Genomic_DNA"/>
</dbReference>
<dbReference type="CDD" id="cd14858">
    <property type="entry name" value="TrmE_N"/>
    <property type="match status" value="1"/>
</dbReference>
<evidence type="ECO:0000256" key="10">
    <source>
        <dbReference type="HAMAP-Rule" id="MF_00379"/>
    </source>
</evidence>
<evidence type="ECO:0000256" key="11">
    <source>
        <dbReference type="RuleBase" id="RU003313"/>
    </source>
</evidence>
<comment type="subcellular location">
    <subcellularLocation>
        <location evidence="10">Cytoplasm</location>
    </subcellularLocation>
</comment>
<evidence type="ECO:0000313" key="14">
    <source>
        <dbReference type="Proteomes" id="UP000483379"/>
    </source>
</evidence>
<dbReference type="Gene3D" id="3.40.50.300">
    <property type="entry name" value="P-loop containing nucleotide triphosphate hydrolases"/>
    <property type="match status" value="1"/>
</dbReference>
<dbReference type="GO" id="GO:0003924">
    <property type="term" value="F:GTPase activity"/>
    <property type="evidence" value="ECO:0007669"/>
    <property type="project" value="UniProtKB-UniRule"/>
</dbReference>
<organism evidence="13 14">
    <name type="scientific">Thiorhodococcus minor</name>
    <dbReference type="NCBI Taxonomy" id="57489"/>
    <lineage>
        <taxon>Bacteria</taxon>
        <taxon>Pseudomonadati</taxon>
        <taxon>Pseudomonadota</taxon>
        <taxon>Gammaproteobacteria</taxon>
        <taxon>Chromatiales</taxon>
        <taxon>Chromatiaceae</taxon>
        <taxon>Thiorhodococcus</taxon>
    </lineage>
</organism>
<feature type="domain" description="TrmE-type G" evidence="12">
    <location>
        <begin position="214"/>
        <end position="368"/>
    </location>
</feature>
<feature type="binding site" evidence="10">
    <location>
        <begin position="224"/>
        <end position="229"/>
    </location>
    <ligand>
        <name>GTP</name>
        <dbReference type="ChEBI" id="CHEBI:37565"/>
    </ligand>
</feature>
<keyword evidence="3 10" id="KW-0819">tRNA processing</keyword>
<feature type="binding site" evidence="10">
    <location>
        <position position="22"/>
    </location>
    <ligand>
        <name>(6S)-5-formyl-5,6,7,8-tetrahydrofolate</name>
        <dbReference type="ChEBI" id="CHEBI:57457"/>
    </ligand>
</feature>
<name>A0A6M0K101_9GAMM</name>
<dbReference type="Proteomes" id="UP000483379">
    <property type="component" value="Unassembled WGS sequence"/>
</dbReference>
<keyword evidence="4 10" id="KW-0479">Metal-binding</keyword>
<dbReference type="FunFam" id="3.30.1360.120:FF:000001">
    <property type="entry name" value="tRNA modification GTPase MnmE"/>
    <property type="match status" value="1"/>
</dbReference>
<dbReference type="GO" id="GO:0030488">
    <property type="term" value="P:tRNA methylation"/>
    <property type="evidence" value="ECO:0007669"/>
    <property type="project" value="TreeGrafter"/>
</dbReference>
<feature type="binding site" evidence="10">
    <location>
        <position position="248"/>
    </location>
    <ligand>
        <name>K(+)</name>
        <dbReference type="ChEBI" id="CHEBI:29103"/>
    </ligand>
</feature>
<keyword evidence="7 10" id="KW-0460">Magnesium</keyword>
<comment type="cofactor">
    <cofactor evidence="10">
        <name>K(+)</name>
        <dbReference type="ChEBI" id="CHEBI:29103"/>
    </cofactor>
    <text evidence="10">Binds 1 potassium ion per subunit.</text>
</comment>
<dbReference type="NCBIfam" id="TIGR00450">
    <property type="entry name" value="mnmE_trmE_thdF"/>
    <property type="match status" value="1"/>
</dbReference>
<dbReference type="InterPro" id="IPR031168">
    <property type="entry name" value="G_TrmE"/>
</dbReference>
<feature type="binding site" evidence="10">
    <location>
        <position position="249"/>
    </location>
    <ligand>
        <name>Mg(2+)</name>
        <dbReference type="ChEBI" id="CHEBI:18420"/>
    </ligand>
</feature>
<keyword evidence="2 10" id="KW-0963">Cytoplasm</keyword>
<feature type="binding site" evidence="10">
    <location>
        <position position="245"/>
    </location>
    <ligand>
        <name>K(+)</name>
        <dbReference type="ChEBI" id="CHEBI:29103"/>
    </ligand>
</feature>
<evidence type="ECO:0000256" key="9">
    <source>
        <dbReference type="ARBA" id="ARBA00023134"/>
    </source>
</evidence>
<dbReference type="GO" id="GO:0002098">
    <property type="term" value="P:tRNA wobble uridine modification"/>
    <property type="evidence" value="ECO:0007669"/>
    <property type="project" value="TreeGrafter"/>
</dbReference>
<dbReference type="SUPFAM" id="SSF116878">
    <property type="entry name" value="TrmE connector domain"/>
    <property type="match status" value="1"/>
</dbReference>
<evidence type="ECO:0000256" key="5">
    <source>
        <dbReference type="ARBA" id="ARBA00022741"/>
    </source>
</evidence>
<comment type="similarity">
    <text evidence="1 10 11">Belongs to the TRAFAC class TrmE-Era-EngA-EngB-Septin-like GTPase superfamily. TrmE GTPase family.</text>
</comment>
<evidence type="ECO:0000313" key="13">
    <source>
        <dbReference type="EMBL" id="NEV63446.1"/>
    </source>
</evidence>
<dbReference type="InterPro" id="IPR027266">
    <property type="entry name" value="TrmE/GcvT-like"/>
</dbReference>
<dbReference type="InterPro" id="IPR027368">
    <property type="entry name" value="MnmE_dom2"/>
</dbReference>
<proteinExistence type="inferred from homology"/>
<dbReference type="AlphaFoldDB" id="A0A6M0K101"/>
<dbReference type="InterPro" id="IPR025867">
    <property type="entry name" value="MnmE_helical"/>
</dbReference>
<dbReference type="RefSeq" id="WP_164453909.1">
    <property type="nucleotide sequence ID" value="NZ_JAAIJQ010000051.1"/>
</dbReference>
<keyword evidence="5 10" id="KW-0547">Nucleotide-binding</keyword>
<dbReference type="NCBIfam" id="TIGR00231">
    <property type="entry name" value="small_GTP"/>
    <property type="match status" value="1"/>
</dbReference>
<comment type="caution">
    <text evidence="13">The sequence shown here is derived from an EMBL/GenBank/DDBJ whole genome shotgun (WGS) entry which is preliminary data.</text>
</comment>
<dbReference type="Gene3D" id="3.30.1360.120">
    <property type="entry name" value="Probable tRNA modification gtpase trme, domain 1"/>
    <property type="match status" value="1"/>
</dbReference>
<dbReference type="PANTHER" id="PTHR42714">
    <property type="entry name" value="TRNA MODIFICATION GTPASE GTPBP3"/>
    <property type="match status" value="1"/>
</dbReference>
<dbReference type="GO" id="GO:0005829">
    <property type="term" value="C:cytosol"/>
    <property type="evidence" value="ECO:0007669"/>
    <property type="project" value="TreeGrafter"/>
</dbReference>
<feature type="binding site" evidence="10">
    <location>
        <position position="228"/>
    </location>
    <ligand>
        <name>Mg(2+)</name>
        <dbReference type="ChEBI" id="CHEBI:18420"/>
    </ligand>
</feature>
<dbReference type="SUPFAM" id="SSF52540">
    <property type="entry name" value="P-loop containing nucleoside triphosphate hydrolases"/>
    <property type="match status" value="1"/>
</dbReference>
<dbReference type="PANTHER" id="PTHR42714:SF2">
    <property type="entry name" value="TRNA MODIFICATION GTPASE GTPBP3, MITOCHONDRIAL"/>
    <property type="match status" value="1"/>
</dbReference>
<comment type="caution">
    <text evidence="10">Lacks conserved residue(s) required for the propagation of feature annotation.</text>
</comment>
<dbReference type="Pfam" id="PF01926">
    <property type="entry name" value="MMR_HSR1"/>
    <property type="match status" value="1"/>
</dbReference>
<keyword evidence="8 10" id="KW-0630">Potassium</keyword>
<dbReference type="InterPro" id="IPR027417">
    <property type="entry name" value="P-loop_NTPase"/>
</dbReference>
<evidence type="ECO:0000256" key="4">
    <source>
        <dbReference type="ARBA" id="ARBA00022723"/>
    </source>
</evidence>
<keyword evidence="6 10" id="KW-0378">Hydrolase</keyword>
<comment type="subunit">
    <text evidence="10">Homodimer. Heterotetramer of two MnmE and two MnmG subunits.</text>
</comment>
<keyword evidence="14" id="KW-1185">Reference proteome</keyword>
<reference evidence="13 14" key="1">
    <citation type="submission" date="2020-02" db="EMBL/GenBank/DDBJ databases">
        <title>Genome sequences of Thiorhodococcus mannitoliphagus and Thiorhodococcus minor, purple sulfur photosynthetic bacteria in the gammaproteobacterial family, Chromatiaceae.</title>
        <authorList>
            <person name="Aviles F.A."/>
            <person name="Meyer T.E."/>
            <person name="Kyndt J.A."/>
        </authorList>
    </citation>
    <scope>NUCLEOTIDE SEQUENCE [LARGE SCALE GENOMIC DNA]</scope>
    <source>
        <strain evidence="13 14">DSM 11518</strain>
    </source>
</reference>
<evidence type="ECO:0000256" key="1">
    <source>
        <dbReference type="ARBA" id="ARBA00011043"/>
    </source>
</evidence>
<dbReference type="PROSITE" id="PS51709">
    <property type="entry name" value="G_TRME"/>
    <property type="match status" value="1"/>
</dbReference>
<dbReference type="NCBIfam" id="NF003661">
    <property type="entry name" value="PRK05291.1-3"/>
    <property type="match status" value="1"/>
</dbReference>
<gene>
    <name evidence="10 13" type="primary">mnmE</name>
    <name evidence="10" type="synonym">trmE</name>
    <name evidence="13" type="ORF">G3446_16395</name>
</gene>
<feature type="binding site" evidence="10">
    <location>
        <position position="243"/>
    </location>
    <ligand>
        <name>K(+)</name>
        <dbReference type="ChEBI" id="CHEBI:29103"/>
    </ligand>
</feature>
<feature type="binding site" evidence="10">
    <location>
        <position position="224"/>
    </location>
    <ligand>
        <name>K(+)</name>
        <dbReference type="ChEBI" id="CHEBI:29103"/>
    </ligand>
</feature>
<dbReference type="GO" id="GO:0046872">
    <property type="term" value="F:metal ion binding"/>
    <property type="evidence" value="ECO:0007669"/>
    <property type="project" value="UniProtKB-KW"/>
</dbReference>
<dbReference type="Pfam" id="PF12631">
    <property type="entry name" value="MnmE_helical"/>
    <property type="match status" value="1"/>
</dbReference>
<dbReference type="InterPro" id="IPR005225">
    <property type="entry name" value="Small_GTP-bd"/>
</dbReference>
<dbReference type="CDD" id="cd04164">
    <property type="entry name" value="trmE"/>
    <property type="match status" value="1"/>
</dbReference>
<evidence type="ECO:0000256" key="7">
    <source>
        <dbReference type="ARBA" id="ARBA00022842"/>
    </source>
</evidence>